<dbReference type="InterPro" id="IPR050445">
    <property type="entry name" value="Bact_polysacc_biosynth/exp"/>
</dbReference>
<dbReference type="NCBIfam" id="TIGR01007">
    <property type="entry name" value="eps_fam"/>
    <property type="match status" value="1"/>
</dbReference>
<keyword evidence="7" id="KW-0829">Tyrosine-protein kinase</keyword>
<comment type="caution">
    <text evidence="10">The sequence shown here is derived from an EMBL/GenBank/DDBJ whole genome shotgun (WGS) entry which is preliminary data.</text>
</comment>
<organism evidence="10 11">
    <name type="scientific">Paenibacillus thailandensis</name>
    <dbReference type="NCBI Taxonomy" id="393250"/>
    <lineage>
        <taxon>Bacteria</taxon>
        <taxon>Bacillati</taxon>
        <taxon>Bacillota</taxon>
        <taxon>Bacilli</taxon>
        <taxon>Bacillales</taxon>
        <taxon>Paenibacillaceae</taxon>
        <taxon>Paenibacillus</taxon>
    </lineage>
</organism>
<evidence type="ECO:0000256" key="3">
    <source>
        <dbReference type="ARBA" id="ARBA00022679"/>
    </source>
</evidence>
<evidence type="ECO:0000256" key="8">
    <source>
        <dbReference type="ARBA" id="ARBA00051245"/>
    </source>
</evidence>
<evidence type="ECO:0000256" key="4">
    <source>
        <dbReference type="ARBA" id="ARBA00022741"/>
    </source>
</evidence>
<keyword evidence="11" id="KW-1185">Reference proteome</keyword>
<evidence type="ECO:0000256" key="6">
    <source>
        <dbReference type="ARBA" id="ARBA00022840"/>
    </source>
</evidence>
<comment type="similarity">
    <text evidence="1">Belongs to the CpsD/CapB family.</text>
</comment>
<feature type="domain" description="AAA" evidence="9">
    <location>
        <begin position="42"/>
        <end position="184"/>
    </location>
</feature>
<evidence type="ECO:0000256" key="2">
    <source>
        <dbReference type="ARBA" id="ARBA00011903"/>
    </source>
</evidence>
<evidence type="ECO:0000259" key="9">
    <source>
        <dbReference type="Pfam" id="PF13614"/>
    </source>
</evidence>
<evidence type="ECO:0000256" key="5">
    <source>
        <dbReference type="ARBA" id="ARBA00022777"/>
    </source>
</evidence>
<dbReference type="RefSeq" id="WP_379274233.1">
    <property type="nucleotide sequence ID" value="NZ_JBHUGT010000051.1"/>
</dbReference>
<dbReference type="InterPro" id="IPR025669">
    <property type="entry name" value="AAA_dom"/>
</dbReference>
<dbReference type="CDD" id="cd05387">
    <property type="entry name" value="BY-kinase"/>
    <property type="match status" value="1"/>
</dbReference>
<keyword evidence="5 10" id="KW-0418">Kinase</keyword>
<evidence type="ECO:0000313" key="10">
    <source>
        <dbReference type="EMBL" id="MFD2661420.1"/>
    </source>
</evidence>
<dbReference type="EC" id="2.7.10.2" evidence="2"/>
<dbReference type="Gene3D" id="3.40.50.300">
    <property type="entry name" value="P-loop containing nucleotide triphosphate hydrolases"/>
    <property type="match status" value="1"/>
</dbReference>
<dbReference type="EMBL" id="JBHUMY010000013">
    <property type="protein sequence ID" value="MFD2661420.1"/>
    <property type="molecule type" value="Genomic_DNA"/>
</dbReference>
<dbReference type="Proteomes" id="UP001597493">
    <property type="component" value="Unassembled WGS sequence"/>
</dbReference>
<proteinExistence type="inferred from homology"/>
<dbReference type="InterPro" id="IPR005702">
    <property type="entry name" value="Wzc-like_C"/>
</dbReference>
<sequence>MSRSDLNDNWKLVMNANPASPIAEEYRILRTNIEFSAMDQEMKVIAVTSSGAGEGKSTTSANLAVAFAQAGKRVLLIDANLRKPAQHHIFSVGNHKGLTNVLFGQTDALDVIQLTDTDNLTVLPSGPTPPNPAELLSSKRLEELLDRMREQYDAVIVDTPSIMNMADAQLVASQSDGVVLVVHSGKAKKETARKAKAHLEHVKARIVGVVLNRMKPKKQPLYG</sequence>
<dbReference type="PANTHER" id="PTHR32309:SF13">
    <property type="entry name" value="FERRIC ENTEROBACTIN TRANSPORT PROTEIN FEPE"/>
    <property type="match status" value="1"/>
</dbReference>
<keyword evidence="4" id="KW-0547">Nucleotide-binding</keyword>
<keyword evidence="3 10" id="KW-0808">Transferase</keyword>
<reference evidence="11" key="1">
    <citation type="journal article" date="2019" name="Int. J. Syst. Evol. Microbiol.">
        <title>The Global Catalogue of Microorganisms (GCM) 10K type strain sequencing project: providing services to taxonomists for standard genome sequencing and annotation.</title>
        <authorList>
            <consortium name="The Broad Institute Genomics Platform"/>
            <consortium name="The Broad Institute Genome Sequencing Center for Infectious Disease"/>
            <person name="Wu L."/>
            <person name="Ma J."/>
        </authorList>
    </citation>
    <scope>NUCLEOTIDE SEQUENCE [LARGE SCALE GENOMIC DNA]</scope>
    <source>
        <strain evidence="11">TISTR 1827</strain>
    </source>
</reference>
<comment type="catalytic activity">
    <reaction evidence="8">
        <text>L-tyrosyl-[protein] + ATP = O-phospho-L-tyrosyl-[protein] + ADP + H(+)</text>
        <dbReference type="Rhea" id="RHEA:10596"/>
        <dbReference type="Rhea" id="RHEA-COMP:10136"/>
        <dbReference type="Rhea" id="RHEA-COMP:20101"/>
        <dbReference type="ChEBI" id="CHEBI:15378"/>
        <dbReference type="ChEBI" id="CHEBI:30616"/>
        <dbReference type="ChEBI" id="CHEBI:46858"/>
        <dbReference type="ChEBI" id="CHEBI:61978"/>
        <dbReference type="ChEBI" id="CHEBI:456216"/>
        <dbReference type="EC" id="2.7.10.2"/>
    </reaction>
</comment>
<dbReference type="Pfam" id="PF13614">
    <property type="entry name" value="AAA_31"/>
    <property type="match status" value="1"/>
</dbReference>
<keyword evidence="6" id="KW-0067">ATP-binding</keyword>
<dbReference type="InterPro" id="IPR027417">
    <property type="entry name" value="P-loop_NTPase"/>
</dbReference>
<evidence type="ECO:0000313" key="11">
    <source>
        <dbReference type="Proteomes" id="UP001597493"/>
    </source>
</evidence>
<dbReference type="GO" id="GO:0004715">
    <property type="term" value="F:non-membrane spanning protein tyrosine kinase activity"/>
    <property type="evidence" value="ECO:0007669"/>
    <property type="project" value="UniProtKB-EC"/>
</dbReference>
<protein>
    <recommendedName>
        <fullName evidence="2">non-specific protein-tyrosine kinase</fullName>
        <ecNumber evidence="2">2.7.10.2</ecNumber>
    </recommendedName>
</protein>
<gene>
    <name evidence="10" type="ORF">ACFSW5_14290</name>
</gene>
<evidence type="ECO:0000256" key="7">
    <source>
        <dbReference type="ARBA" id="ARBA00023137"/>
    </source>
</evidence>
<dbReference type="SUPFAM" id="SSF52540">
    <property type="entry name" value="P-loop containing nucleoside triphosphate hydrolases"/>
    <property type="match status" value="1"/>
</dbReference>
<evidence type="ECO:0000256" key="1">
    <source>
        <dbReference type="ARBA" id="ARBA00007316"/>
    </source>
</evidence>
<name>A0ABW5QZ95_9BACL</name>
<dbReference type="PANTHER" id="PTHR32309">
    <property type="entry name" value="TYROSINE-PROTEIN KINASE"/>
    <property type="match status" value="1"/>
</dbReference>
<accession>A0ABW5QZ95</accession>